<dbReference type="PROSITE" id="PS50005">
    <property type="entry name" value="TPR"/>
    <property type="match status" value="4"/>
</dbReference>
<evidence type="ECO:0000313" key="3">
    <source>
        <dbReference type="EMBL" id="VAX26664.1"/>
    </source>
</evidence>
<dbReference type="SMART" id="SM00028">
    <property type="entry name" value="TPR"/>
    <property type="match status" value="11"/>
</dbReference>
<dbReference type="PANTHER" id="PTHR36842:SF1">
    <property type="entry name" value="PROTEIN TOLB"/>
    <property type="match status" value="1"/>
</dbReference>
<feature type="non-terminal residue" evidence="3">
    <location>
        <position position="1287"/>
    </location>
</feature>
<feature type="region of interest" description="Disordered" evidence="2">
    <location>
        <begin position="125"/>
        <end position="148"/>
    </location>
</feature>
<dbReference type="Pfam" id="PF13181">
    <property type="entry name" value="TPR_8"/>
    <property type="match status" value="1"/>
</dbReference>
<accession>A0A3B1CRZ5</accession>
<organism evidence="3">
    <name type="scientific">hydrothermal vent metagenome</name>
    <dbReference type="NCBI Taxonomy" id="652676"/>
    <lineage>
        <taxon>unclassified sequences</taxon>
        <taxon>metagenomes</taxon>
        <taxon>ecological metagenomes</taxon>
    </lineage>
</organism>
<dbReference type="EMBL" id="UOGG01000008">
    <property type="protein sequence ID" value="VAX26664.1"/>
    <property type="molecule type" value="Genomic_DNA"/>
</dbReference>
<dbReference type="Gene3D" id="2.120.10.30">
    <property type="entry name" value="TolB, C-terminal domain"/>
    <property type="match status" value="2"/>
</dbReference>
<dbReference type="SUPFAM" id="SSF48452">
    <property type="entry name" value="TPR-like"/>
    <property type="match status" value="3"/>
</dbReference>
<dbReference type="Gene3D" id="1.25.40.10">
    <property type="entry name" value="Tetratricopeptide repeat domain"/>
    <property type="match status" value="4"/>
</dbReference>
<evidence type="ECO:0000256" key="1">
    <source>
        <dbReference type="ARBA" id="ARBA00009820"/>
    </source>
</evidence>
<sequence>MRVCRHTLTIGAFLLPIFFLVSVNPVLGSAQLFQPVQVTTHPGEDFASTLSADGSLMVFVSDRSGNLDLWLKHRGQGVQTPDKQLTFHSAEDNSPKLSPKGDRLVFISHRSDPKGDIYIMDLNRDGPVDPEKSGGARLTDGDFPEEDPEWSPDERFIYFTSIDRKTRTPGIYKVDVKTQARTLVIENAVNPAISPDGKYLAFVTSGLQRDLWVLDLGGGVPIQITSGPAIEISPSWSKRSDQIFFTRFQDDTDFDGELSINDNSSIWKVGFNSGKSGIFRQLTDSSTYDLFPQTSANEKLILTSSRQASIDIWEMPDEGLLPRVEGYGNSLQVVADLCSGEEGDSYTCLMAYANIVHEFDGKDSLARIRYRFARGFKKRGHLKKAARLFEEVIKKHPAEMEYRGLSEIDLLLLELESSKRMGPTVYEEKVRTGIGELEKIVSRYKESRSIGARAYFEMGNLYFELEDQARALNLYDKVTDGYPGQRYLSAGAAFSRSQIYALVGDREKLVLAYVQVVKDYYDVEFWSDKAVQEILNIYEKQPTLEKKVSSLQSLTVRYKDVPRLAGDIQNRIGELFYQANENLLAKEAYQKTISRFSKAESQTFSAKVALANIYSEEENFEKSLRLYKEISLDAELPEDFTTKAKAGLIRKTLEKGAWELKVGEVKLALKTFRRLMDFSPETVGAHRGYLQASAALKKSEKAVGFYKDRLKNGRKDSAVDHYALGLAYTYLSPPDLDQAQKSISKALAIDSGQVFFHQTLGFVFEQKERLVKGEDYLERAVAEYQMALALNDGSSDPENEANLLLNLGNGHYLLNNFNSAAQYYKERKSSGIGFFNPARQSIFHQRFGESAFKSGFHEEAIIQYKKALKIVAGKESLNRMAELNDRIALVYQDRGDFAKAVEYFSKTLELNQQAGNEVSLSRSLRNIANNLFSLNQEKKEPDTKAMNLALNNYFTAIESLKKYGVVQRAKKKKKDALFGVAVQTGLGEGASQAATGFDRVGEQKLIFHYIGKIYSDFGEYDKAVEYFKKKLALIPKDLDVEKNIPILLEKALLQNQIGNFLFQNGEYDASLVFFKKSYTLSQKLNNKRGMAVNAVNIGRVVYTKCQYMPLAGLKGEIENAVRLLGEASTEMGEMENYSSPEYILIVGNYLGIFHHYLGYYFSPDPAGNGKKKPEEKLRSIVEAATSGLKRDFDHVRQSREYFSQGLARIAKSKESFPEIESALRQNLELAVRLAGGTANEAKDQAQTGDAPEKNIPPHRLWQYKYIESLVASLPERLPLLLDAEKLL</sequence>
<proteinExistence type="inferred from homology"/>
<dbReference type="Pfam" id="PF07676">
    <property type="entry name" value="PD40"/>
    <property type="match status" value="5"/>
</dbReference>
<reference evidence="3" key="1">
    <citation type="submission" date="2018-06" db="EMBL/GenBank/DDBJ databases">
        <authorList>
            <person name="Zhirakovskaya E."/>
        </authorList>
    </citation>
    <scope>NUCLEOTIDE SEQUENCE</scope>
</reference>
<evidence type="ECO:0000256" key="2">
    <source>
        <dbReference type="SAM" id="MobiDB-lite"/>
    </source>
</evidence>
<dbReference type="InterPro" id="IPR011042">
    <property type="entry name" value="6-blade_b-propeller_TolB-like"/>
</dbReference>
<dbReference type="Pfam" id="PF13176">
    <property type="entry name" value="TPR_7"/>
    <property type="match status" value="1"/>
</dbReference>
<protein>
    <recommendedName>
        <fullName evidence="4">TolB protein, periplasmic protein involved in the tonb-independent uptake of group A colicins</fullName>
    </recommendedName>
</protein>
<name>A0A3B1CRZ5_9ZZZZ</name>
<feature type="compositionally biased region" description="Basic and acidic residues" evidence="2">
    <location>
        <begin position="125"/>
        <end position="134"/>
    </location>
</feature>
<dbReference type="InterPro" id="IPR019734">
    <property type="entry name" value="TPR_rpt"/>
</dbReference>
<dbReference type="SUPFAM" id="SSF82171">
    <property type="entry name" value="DPP6 N-terminal domain-like"/>
    <property type="match status" value="1"/>
</dbReference>
<evidence type="ECO:0008006" key="4">
    <source>
        <dbReference type="Google" id="ProtNLM"/>
    </source>
</evidence>
<dbReference type="InterPro" id="IPR011659">
    <property type="entry name" value="WD40"/>
</dbReference>
<comment type="similarity">
    <text evidence="1">Belongs to the TolB family.</text>
</comment>
<dbReference type="Pfam" id="PF13174">
    <property type="entry name" value="TPR_6"/>
    <property type="match status" value="1"/>
</dbReference>
<dbReference type="InterPro" id="IPR011990">
    <property type="entry name" value="TPR-like_helical_dom_sf"/>
</dbReference>
<dbReference type="PANTHER" id="PTHR36842">
    <property type="entry name" value="PROTEIN TOLB HOMOLOG"/>
    <property type="match status" value="1"/>
</dbReference>
<gene>
    <name evidence="3" type="ORF">MNBD_NITROSPINAE05-713</name>
</gene>